<feature type="chain" id="PRO_5018017737" evidence="2">
    <location>
        <begin position="18"/>
        <end position="97"/>
    </location>
</feature>
<proteinExistence type="predicted"/>
<organism evidence="3 4">
    <name type="scientific">Panicum miliaceum</name>
    <name type="common">Proso millet</name>
    <name type="synonym">Broomcorn millet</name>
    <dbReference type="NCBI Taxonomy" id="4540"/>
    <lineage>
        <taxon>Eukaryota</taxon>
        <taxon>Viridiplantae</taxon>
        <taxon>Streptophyta</taxon>
        <taxon>Embryophyta</taxon>
        <taxon>Tracheophyta</taxon>
        <taxon>Spermatophyta</taxon>
        <taxon>Magnoliopsida</taxon>
        <taxon>Liliopsida</taxon>
        <taxon>Poales</taxon>
        <taxon>Poaceae</taxon>
        <taxon>PACMAD clade</taxon>
        <taxon>Panicoideae</taxon>
        <taxon>Panicodae</taxon>
        <taxon>Paniceae</taxon>
        <taxon>Panicinae</taxon>
        <taxon>Panicum</taxon>
        <taxon>Panicum sect. Panicum</taxon>
    </lineage>
</organism>
<reference evidence="4" key="1">
    <citation type="journal article" date="2019" name="Nat. Commun.">
        <title>The genome of broomcorn millet.</title>
        <authorList>
            <person name="Zou C."/>
            <person name="Miki D."/>
            <person name="Li D."/>
            <person name="Tang Q."/>
            <person name="Xiao L."/>
            <person name="Rajput S."/>
            <person name="Deng P."/>
            <person name="Jia W."/>
            <person name="Huang R."/>
            <person name="Zhang M."/>
            <person name="Sun Y."/>
            <person name="Hu J."/>
            <person name="Fu X."/>
            <person name="Schnable P.S."/>
            <person name="Li F."/>
            <person name="Zhang H."/>
            <person name="Feng B."/>
            <person name="Zhu X."/>
            <person name="Liu R."/>
            <person name="Schnable J.C."/>
            <person name="Zhu J.-K."/>
            <person name="Zhang H."/>
        </authorList>
    </citation>
    <scope>NUCLEOTIDE SEQUENCE [LARGE SCALE GENOMIC DNA]</scope>
</reference>
<comment type="caution">
    <text evidence="3">The sequence shown here is derived from an EMBL/GenBank/DDBJ whole genome shotgun (WGS) entry which is preliminary data.</text>
</comment>
<feature type="region of interest" description="Disordered" evidence="1">
    <location>
        <begin position="30"/>
        <end position="61"/>
    </location>
</feature>
<feature type="compositionally biased region" description="Basic and acidic residues" evidence="1">
    <location>
        <begin position="50"/>
        <end position="61"/>
    </location>
</feature>
<keyword evidence="2" id="KW-0732">Signal</keyword>
<accession>A0A3L6SII4</accession>
<sequence length="97" mass="10566">MASIALLLSELLGGDSAGVMAAERYITGGGRLSPRELRPAVTQASPAAKQNERREEERDDLAASRIELPAPGKGFRFVERPDDIRISSTKKTRLMVD</sequence>
<protein>
    <submittedName>
        <fullName evidence="3">Uncharacterized protein</fullName>
    </submittedName>
</protein>
<dbReference type="AlphaFoldDB" id="A0A3L6SII4"/>
<evidence type="ECO:0000256" key="2">
    <source>
        <dbReference type="SAM" id="SignalP"/>
    </source>
</evidence>
<name>A0A3L6SII4_PANMI</name>
<evidence type="ECO:0000313" key="4">
    <source>
        <dbReference type="Proteomes" id="UP000275267"/>
    </source>
</evidence>
<feature type="signal peptide" evidence="2">
    <location>
        <begin position="1"/>
        <end position="17"/>
    </location>
</feature>
<dbReference type="EMBL" id="PQIB02000004">
    <property type="protein sequence ID" value="RLN22396.1"/>
    <property type="molecule type" value="Genomic_DNA"/>
</dbReference>
<evidence type="ECO:0000313" key="3">
    <source>
        <dbReference type="EMBL" id="RLN22396.1"/>
    </source>
</evidence>
<gene>
    <name evidence="3" type="ORF">C2845_PM07G05920</name>
</gene>
<dbReference type="Proteomes" id="UP000275267">
    <property type="component" value="Unassembled WGS sequence"/>
</dbReference>
<keyword evidence="4" id="KW-1185">Reference proteome</keyword>
<evidence type="ECO:0000256" key="1">
    <source>
        <dbReference type="SAM" id="MobiDB-lite"/>
    </source>
</evidence>